<evidence type="ECO:0000256" key="1">
    <source>
        <dbReference type="ARBA" id="ARBA00000373"/>
    </source>
</evidence>
<dbReference type="EMBL" id="BJYU01000016">
    <property type="protein sequence ID" value="GEO13831.1"/>
    <property type="molecule type" value="Genomic_DNA"/>
</dbReference>
<evidence type="ECO:0000313" key="7">
    <source>
        <dbReference type="EMBL" id="GEO13831.1"/>
    </source>
</evidence>
<dbReference type="UniPathway" id="UPA00087">
    <property type="reaction ID" value="UER00175"/>
</dbReference>
<dbReference type="GO" id="GO:0019634">
    <property type="term" value="P:organic phosphonate metabolic process"/>
    <property type="evidence" value="ECO:0007669"/>
    <property type="project" value="UniProtKB-UniRule"/>
</dbReference>
<dbReference type="GO" id="GO:0006015">
    <property type="term" value="P:5-phosphoribose 1-diphosphate biosynthetic process"/>
    <property type="evidence" value="ECO:0007669"/>
    <property type="project" value="UniProtKB-UniRule"/>
</dbReference>
<keyword evidence="7" id="KW-0418">Kinase</keyword>
<evidence type="ECO:0000256" key="5">
    <source>
        <dbReference type="ARBA" id="ARBA00022840"/>
    </source>
</evidence>
<dbReference type="GO" id="GO:0005524">
    <property type="term" value="F:ATP binding"/>
    <property type="evidence" value="ECO:0007669"/>
    <property type="project" value="UniProtKB-KW"/>
</dbReference>
<dbReference type="EC" id="2.7.4.23" evidence="6"/>
<dbReference type="GO" id="GO:0033863">
    <property type="term" value="F:ribose 1,5-bisphosphate phosphokinase activity"/>
    <property type="evidence" value="ECO:0007669"/>
    <property type="project" value="UniProtKB-UniRule"/>
</dbReference>
<evidence type="ECO:0000256" key="6">
    <source>
        <dbReference type="HAMAP-Rule" id="MF_00836"/>
    </source>
</evidence>
<dbReference type="RefSeq" id="WP_245439200.1">
    <property type="nucleotide sequence ID" value="NZ_BJYU01000016.1"/>
</dbReference>
<gene>
    <name evidence="6 7" type="primary">phnN</name>
    <name evidence="7" type="ORF">MAE02_15270</name>
</gene>
<dbReference type="InterPro" id="IPR027417">
    <property type="entry name" value="P-loop_NTPase"/>
</dbReference>
<dbReference type="Proteomes" id="UP000321085">
    <property type="component" value="Unassembled WGS sequence"/>
</dbReference>
<keyword evidence="5 6" id="KW-0067">ATP-binding</keyword>
<dbReference type="InterPro" id="IPR012699">
    <property type="entry name" value="PhnN"/>
</dbReference>
<sequence>MRKGMFVAIVGPSGAGKDTVIRTVAEAVHDQPGIIFVRRIITRLSDGVTEDHDTMTPEAFEAGRAAGIFCLSWEAHGLLYGLPQSALDAVDRGNTVIANVSRSVLSEAVRTFGRVAVVEITADPEILVERIIARGRESAAEARGRIARSAAFHLPHAACNYVRIDNSGPIDVAKERLIKILGSSGENRRRAE</sequence>
<protein>
    <recommendedName>
        <fullName evidence="6">Ribose 1,5-bisphosphate phosphokinase PhnN</fullName>
        <ecNumber evidence="6">2.7.4.23</ecNumber>
    </recommendedName>
    <alternativeName>
        <fullName evidence="6">Ribose 1,5-bisphosphokinase</fullName>
    </alternativeName>
</protein>
<comment type="function">
    <text evidence="6">Catalyzes the phosphorylation of ribose 1,5-bisphosphate to 5-phospho-D-ribosyl alpha-1-diphosphate (PRPP).</text>
</comment>
<evidence type="ECO:0000256" key="3">
    <source>
        <dbReference type="ARBA" id="ARBA00022679"/>
    </source>
</evidence>
<dbReference type="SUPFAM" id="SSF52540">
    <property type="entry name" value="P-loop containing nucleoside triphosphate hydrolases"/>
    <property type="match status" value="1"/>
</dbReference>
<accession>A0A512BPE5</accession>
<keyword evidence="4 6" id="KW-0547">Nucleotide-binding</keyword>
<evidence type="ECO:0000313" key="8">
    <source>
        <dbReference type="Proteomes" id="UP000321085"/>
    </source>
</evidence>
<evidence type="ECO:0000256" key="4">
    <source>
        <dbReference type="ARBA" id="ARBA00022741"/>
    </source>
</evidence>
<dbReference type="Gene3D" id="3.40.50.300">
    <property type="entry name" value="P-loop containing nucleotide triphosphate hydrolases"/>
    <property type="match status" value="1"/>
</dbReference>
<keyword evidence="3 6" id="KW-0808">Transferase</keyword>
<keyword evidence="8" id="KW-1185">Reference proteome</keyword>
<comment type="similarity">
    <text evidence="6">Belongs to the ribose 1,5-bisphosphokinase family.</text>
</comment>
<evidence type="ECO:0000256" key="2">
    <source>
        <dbReference type="ARBA" id="ARBA00005069"/>
    </source>
</evidence>
<organism evidence="7 8">
    <name type="scientific">Microvirga aerophila</name>
    <dbReference type="NCBI Taxonomy" id="670291"/>
    <lineage>
        <taxon>Bacteria</taxon>
        <taxon>Pseudomonadati</taxon>
        <taxon>Pseudomonadota</taxon>
        <taxon>Alphaproteobacteria</taxon>
        <taxon>Hyphomicrobiales</taxon>
        <taxon>Methylobacteriaceae</taxon>
        <taxon>Microvirga</taxon>
    </lineage>
</organism>
<feature type="binding site" evidence="6">
    <location>
        <begin position="11"/>
        <end position="18"/>
    </location>
    <ligand>
        <name>ATP</name>
        <dbReference type="ChEBI" id="CHEBI:30616"/>
    </ligand>
</feature>
<reference evidence="7 8" key="1">
    <citation type="submission" date="2019-07" db="EMBL/GenBank/DDBJ databases">
        <title>Whole genome shotgun sequence of Microvirga aerophila NBRC 106136.</title>
        <authorList>
            <person name="Hosoyama A."/>
            <person name="Uohara A."/>
            <person name="Ohji S."/>
            <person name="Ichikawa N."/>
        </authorList>
    </citation>
    <scope>NUCLEOTIDE SEQUENCE [LARGE SCALE GENOMIC DNA]</scope>
    <source>
        <strain evidence="7 8">NBRC 106136</strain>
    </source>
</reference>
<dbReference type="NCBIfam" id="TIGR02322">
    <property type="entry name" value="phosphon_PhnN"/>
    <property type="match status" value="1"/>
</dbReference>
<comment type="caution">
    <text evidence="7">The sequence shown here is derived from an EMBL/GenBank/DDBJ whole genome shotgun (WGS) entry which is preliminary data.</text>
</comment>
<comment type="pathway">
    <text evidence="2 6">Metabolic intermediate biosynthesis; 5-phospho-alpha-D-ribose 1-diphosphate biosynthesis; 5-phospho-alpha-D-ribose 1-diphosphate from D-ribose 5-phosphate (route II): step 3/3.</text>
</comment>
<proteinExistence type="inferred from homology"/>
<comment type="catalytic activity">
    <reaction evidence="1 6">
        <text>alpha-D-ribose 1,5-bisphosphate + ATP = 5-phospho-alpha-D-ribose 1-diphosphate + ADP</text>
        <dbReference type="Rhea" id="RHEA:20109"/>
        <dbReference type="ChEBI" id="CHEBI:30616"/>
        <dbReference type="ChEBI" id="CHEBI:58017"/>
        <dbReference type="ChEBI" id="CHEBI:68688"/>
        <dbReference type="ChEBI" id="CHEBI:456216"/>
        <dbReference type="EC" id="2.7.4.23"/>
    </reaction>
</comment>
<dbReference type="HAMAP" id="MF_00836">
    <property type="entry name" value="PhnN"/>
    <property type="match status" value="1"/>
</dbReference>
<name>A0A512BPE5_9HYPH</name>
<dbReference type="AlphaFoldDB" id="A0A512BPE5"/>